<dbReference type="EMBL" id="CP126652">
    <property type="protein sequence ID" value="WJZ87854.1"/>
    <property type="molecule type" value="Genomic_DNA"/>
</dbReference>
<dbReference type="InterPro" id="IPR044968">
    <property type="entry name" value="PRD1"/>
</dbReference>
<name>A0ABY9BZ12_VITVI</name>
<dbReference type="Proteomes" id="UP001227230">
    <property type="component" value="Chromosome 5"/>
</dbReference>
<evidence type="ECO:0000313" key="1">
    <source>
        <dbReference type="EMBL" id="WJZ87854.1"/>
    </source>
</evidence>
<gene>
    <name evidence="1" type="ORF">VitviT2T_007203</name>
</gene>
<reference evidence="1 2" key="1">
    <citation type="journal article" date="2023" name="Hortic Res">
        <title>The complete reference genome for grapevine (Vitis vinifera L.) genetics and breeding.</title>
        <authorList>
            <person name="Shi X."/>
            <person name="Cao S."/>
            <person name="Wang X."/>
            <person name="Huang S."/>
            <person name="Wang Y."/>
            <person name="Liu Z."/>
            <person name="Liu W."/>
            <person name="Leng X."/>
            <person name="Peng Y."/>
            <person name="Wang N."/>
            <person name="Wang Y."/>
            <person name="Ma Z."/>
            <person name="Xu X."/>
            <person name="Zhang F."/>
            <person name="Xue H."/>
            <person name="Zhong H."/>
            <person name="Wang Y."/>
            <person name="Zhang K."/>
            <person name="Velt A."/>
            <person name="Avia K."/>
            <person name="Holtgrawe D."/>
            <person name="Grimplet J."/>
            <person name="Matus J.T."/>
            <person name="Ware D."/>
            <person name="Wu X."/>
            <person name="Wang H."/>
            <person name="Liu C."/>
            <person name="Fang Y."/>
            <person name="Rustenholz C."/>
            <person name="Cheng Z."/>
            <person name="Xiao H."/>
            <person name="Zhou Y."/>
        </authorList>
    </citation>
    <scope>NUCLEOTIDE SEQUENCE [LARGE SCALE GENOMIC DNA]</scope>
    <source>
        <strain evidence="2">cv. Pinot noir / PN40024</strain>
        <tissue evidence="1">Leaf</tissue>
    </source>
</reference>
<evidence type="ECO:0000313" key="2">
    <source>
        <dbReference type="Proteomes" id="UP001227230"/>
    </source>
</evidence>
<sequence length="1291" mass="144353">MMLEEEEEEVYPATCSQGHRSTLILQTMEGGRICLICFTNLLSNPTSPTFHVSHALSQLSHALSHPPFLHSLLSHHPHLLVSPLLHSLSFFNDHSIASQIIHLVLFLSNSSHSSSLYGEFVSRIASILSGSKLHWSPRQASMLHCLGVLLNCETNNPYAHIKDKSALVFNLVAGLQLPSEEIQGEILFVLYKLSILQYASEEGDGSDLLFSFCPKLLHLSMEALMKTQSDDVRLNCVALLTVLAQRGYFENAFANDISIRDCCEADNFMEVTEHEKDVLPLNILFAEAIKGPLLSSDSQLQLGALDLIFYYLSWERGSSKRIQVLVEENIADYVFEILRLSECKDPVVNSCLRVLDLLSIAEHAFGQRLAIGFTTLLPVLQYVVEVPFHPVQTPTLKLIRNCILNYPGMVSITQIEEIGLILTRMLRRHINGDVDMLPETLIIACSILVDLMKSPSSHEALTLRTIVQESVRHAILASLCLYEKHPNQILHSLYLLKEAYAFSHEGNSTKNEANLELGNCIIDVCRTHLLPWFATAINEMEYEEIVLGVLEAFHSVLLQDSYAQAKEFVMILVSSSWFSLSFGCLGLFPSEKMKWRVYLMFSSIVDVLLGNESGQPIRDAALYLPSDPSDLLFLLGQKSTQNLELLSCQSAVLLILYTSSLYDERLADEKLVLASLEQYILVNNSDLLCGAADSVSITRLMNLYGLYRGLAKVGYQIPYSPEAERILFELVAQNEWDLSSATINFTSLKWLFQQEKIIKPLSYQILKFCRNNSSSGSHIIIHGNDSQNIDVQGLAKLVAAGDNLGAVLLVSLLQQLIEEEGNECDIISVVNLMVDIINIFPAASDQLSMHGIGNGIQDLFSHSSHSLSQQMFVAIAILIFDILWSVQPETLSDGETWLSVTMKLMGYLIPMVTAGGWTQESLLVLGILSLILHHSTNQALVEASKAILLNDSLVSMINNVIHTSCSKGPALIEDDEETRNGETLTFVLLLHFFSCRSFNAVLPGTLDWQNLLDPSNKTQPLSLISIHCHDLCRLMHFGSPLVKLVASYCLMELFTRITDLRNRKHDELKWNMGHLISVMAILEGLVFYSDIRVAMNCALCLSMILGWEKLWMQDTKVIGRCNWCRLIVEELAMSLAVPSLASKSFMNHHKPAVHVAVALLKLHSIPGWMKSVFDDSCISGIIENLSVSNVSMETVLLFRELLNHEYLKDEQIACLNRVFQACRKHIYSGNTQDESREENIEKVIALPDDLGKACEFLIHLMSSNSSAHKGSKRLLEEIEMFSKSLTLENDG</sequence>
<dbReference type="InterPro" id="IPR016024">
    <property type="entry name" value="ARM-type_fold"/>
</dbReference>
<proteinExistence type="predicted"/>
<dbReference type="PANTHER" id="PTHR36379">
    <property type="entry name" value="PROTEIN PRD1"/>
    <property type="match status" value="1"/>
</dbReference>
<accession>A0ABY9BZ12</accession>
<protein>
    <recommendedName>
        <fullName evidence="3">Protein PRD1</fullName>
    </recommendedName>
</protein>
<organism evidence="1 2">
    <name type="scientific">Vitis vinifera</name>
    <name type="common">Grape</name>
    <dbReference type="NCBI Taxonomy" id="29760"/>
    <lineage>
        <taxon>Eukaryota</taxon>
        <taxon>Viridiplantae</taxon>
        <taxon>Streptophyta</taxon>
        <taxon>Embryophyta</taxon>
        <taxon>Tracheophyta</taxon>
        <taxon>Spermatophyta</taxon>
        <taxon>Magnoliopsida</taxon>
        <taxon>eudicotyledons</taxon>
        <taxon>Gunneridae</taxon>
        <taxon>Pentapetalae</taxon>
        <taxon>rosids</taxon>
        <taxon>Vitales</taxon>
        <taxon>Vitaceae</taxon>
        <taxon>Viteae</taxon>
        <taxon>Vitis</taxon>
    </lineage>
</organism>
<evidence type="ECO:0008006" key="3">
    <source>
        <dbReference type="Google" id="ProtNLM"/>
    </source>
</evidence>
<dbReference type="PANTHER" id="PTHR36379:SF1">
    <property type="entry name" value="PUTATIVE RECOMBINATION INITIATION DEFECT 1-RELATED"/>
    <property type="match status" value="1"/>
</dbReference>
<dbReference type="SUPFAM" id="SSF48371">
    <property type="entry name" value="ARM repeat"/>
    <property type="match status" value="1"/>
</dbReference>
<keyword evidence="2" id="KW-1185">Reference proteome</keyword>